<evidence type="ECO:0000256" key="1">
    <source>
        <dbReference type="SAM" id="Phobius"/>
    </source>
</evidence>
<keyword evidence="1" id="KW-0472">Membrane</keyword>
<reference evidence="2 3" key="2">
    <citation type="submission" date="2019-02" db="EMBL/GenBank/DDBJ databases">
        <title>'Lichenibacterium ramalinii' gen. nov. sp. nov., 'Lichenibacterium minor' gen. nov. sp. nov.</title>
        <authorList>
            <person name="Pankratov T."/>
        </authorList>
    </citation>
    <scope>NUCLEOTIDE SEQUENCE [LARGE SCALE GENOMIC DNA]</scope>
    <source>
        <strain evidence="2 3">RmlP026</strain>
    </source>
</reference>
<dbReference type="OrthoDB" id="123261at2"/>
<keyword evidence="1" id="KW-1133">Transmembrane helix</keyword>
<name>A0A4Q2UAZ2_9HYPH</name>
<proteinExistence type="predicted"/>
<accession>A0A4Q2UAZ2</accession>
<feature type="transmembrane region" description="Helical" evidence="1">
    <location>
        <begin position="20"/>
        <end position="38"/>
    </location>
</feature>
<protein>
    <submittedName>
        <fullName evidence="2">DUF3311 domain-containing protein</fullName>
    </submittedName>
</protein>
<dbReference type="InterPro" id="IPR021741">
    <property type="entry name" value="DUF3311"/>
</dbReference>
<keyword evidence="1" id="KW-0812">Transmembrane</keyword>
<comment type="caution">
    <text evidence="2">The sequence shown here is derived from an EMBL/GenBank/DDBJ whole genome shotgun (WGS) entry which is preliminary data.</text>
</comment>
<gene>
    <name evidence="2" type="ORF">D3273_00460</name>
</gene>
<evidence type="ECO:0000313" key="3">
    <source>
        <dbReference type="Proteomes" id="UP000290759"/>
    </source>
</evidence>
<dbReference type="RefSeq" id="WP_129222621.1">
    <property type="nucleotide sequence ID" value="NZ_QYBB01000001.1"/>
</dbReference>
<dbReference type="EMBL" id="QYBB01000001">
    <property type="protein sequence ID" value="RYC33762.1"/>
    <property type="molecule type" value="Genomic_DNA"/>
</dbReference>
<organism evidence="2 3">
    <name type="scientific">Lichenibacterium minor</name>
    <dbReference type="NCBI Taxonomy" id="2316528"/>
    <lineage>
        <taxon>Bacteria</taxon>
        <taxon>Pseudomonadati</taxon>
        <taxon>Pseudomonadota</taxon>
        <taxon>Alphaproteobacteria</taxon>
        <taxon>Hyphomicrobiales</taxon>
        <taxon>Lichenihabitantaceae</taxon>
        <taxon>Lichenibacterium</taxon>
    </lineage>
</organism>
<reference evidence="2 3" key="1">
    <citation type="submission" date="2018-12" db="EMBL/GenBank/DDBJ databases">
        <authorList>
            <person name="Grouzdev D.S."/>
            <person name="Krutkina M.S."/>
        </authorList>
    </citation>
    <scope>NUCLEOTIDE SEQUENCE [LARGE SCALE GENOMIC DNA]</scope>
    <source>
        <strain evidence="2 3">RmlP026</strain>
    </source>
</reference>
<keyword evidence="3" id="KW-1185">Reference proteome</keyword>
<dbReference type="Proteomes" id="UP000290759">
    <property type="component" value="Unassembled WGS sequence"/>
</dbReference>
<evidence type="ECO:0000313" key="2">
    <source>
        <dbReference type="EMBL" id="RYC33762.1"/>
    </source>
</evidence>
<dbReference type="Pfam" id="PF11755">
    <property type="entry name" value="DUF3311"/>
    <property type="match status" value="1"/>
</dbReference>
<sequence>MVHRIDDDPRRHKRASPWRWLLLIPYPALLWVPFYNAVEPRFLGFPFFYTYQMAFVVLTAIITAVVYLITD</sequence>
<feature type="transmembrane region" description="Helical" evidence="1">
    <location>
        <begin position="50"/>
        <end position="69"/>
    </location>
</feature>
<dbReference type="AlphaFoldDB" id="A0A4Q2UAZ2"/>